<keyword evidence="4" id="KW-0325">Glycoprotein</keyword>
<dbReference type="GeneID" id="117644053"/>
<evidence type="ECO:0000256" key="4">
    <source>
        <dbReference type="ARBA" id="ARBA00023180"/>
    </source>
</evidence>
<dbReference type="SUPFAM" id="SSF53474">
    <property type="entry name" value="alpha/beta-Hydrolases"/>
    <property type="match status" value="1"/>
</dbReference>
<gene>
    <name evidence="7" type="primary">LOC117644053</name>
</gene>
<dbReference type="InParanoid" id="A0A6P8ZLM8"/>
<evidence type="ECO:0000256" key="1">
    <source>
        <dbReference type="ARBA" id="ARBA00005964"/>
    </source>
</evidence>
<evidence type="ECO:0000313" key="6">
    <source>
        <dbReference type="Proteomes" id="UP000515158"/>
    </source>
</evidence>
<dbReference type="Pfam" id="PF00135">
    <property type="entry name" value="COesterase"/>
    <property type="match status" value="1"/>
</dbReference>
<keyword evidence="2" id="KW-0719">Serine esterase</keyword>
<dbReference type="RefSeq" id="XP_034239129.1">
    <property type="nucleotide sequence ID" value="XM_034383238.1"/>
</dbReference>
<name>A0A6P8ZLM8_THRPL</name>
<dbReference type="GO" id="GO:0052689">
    <property type="term" value="F:carboxylic ester hydrolase activity"/>
    <property type="evidence" value="ECO:0007669"/>
    <property type="project" value="UniProtKB-KW"/>
</dbReference>
<dbReference type="Gene3D" id="3.40.50.1820">
    <property type="entry name" value="alpha/beta hydrolase"/>
    <property type="match status" value="1"/>
</dbReference>
<keyword evidence="6" id="KW-1185">Reference proteome</keyword>
<feature type="domain" description="Carboxylesterase type B" evidence="5">
    <location>
        <begin position="8"/>
        <end position="180"/>
    </location>
</feature>
<dbReference type="OrthoDB" id="19653at2759"/>
<dbReference type="Proteomes" id="UP000515158">
    <property type="component" value="Unplaced"/>
</dbReference>
<evidence type="ECO:0000256" key="2">
    <source>
        <dbReference type="ARBA" id="ARBA00022487"/>
    </source>
</evidence>
<dbReference type="PANTHER" id="PTHR43142">
    <property type="entry name" value="CARBOXYLIC ESTER HYDROLASE"/>
    <property type="match status" value="1"/>
</dbReference>
<dbReference type="AlphaFoldDB" id="A0A6P8ZLM8"/>
<dbReference type="InterPro" id="IPR029058">
    <property type="entry name" value="AB_hydrolase_fold"/>
</dbReference>
<dbReference type="KEGG" id="tpal:117644053"/>
<keyword evidence="3" id="KW-0378">Hydrolase</keyword>
<protein>
    <submittedName>
        <fullName evidence="7">Juvenile hormone esterase-like</fullName>
    </submittedName>
</protein>
<dbReference type="PANTHER" id="PTHR43142:SF1">
    <property type="entry name" value="CARBOXYLIC ESTER HYDROLASE"/>
    <property type="match status" value="1"/>
</dbReference>
<reference evidence="7" key="1">
    <citation type="submission" date="2025-08" db="UniProtKB">
        <authorList>
            <consortium name="RefSeq"/>
        </authorList>
    </citation>
    <scope>IDENTIFICATION</scope>
    <source>
        <tissue evidence="7">Total insect</tissue>
    </source>
</reference>
<comment type="similarity">
    <text evidence="1">Belongs to the type-B carboxylesterase/lipase family.</text>
</comment>
<sequence length="209" mass="22264">MSFYCNASLLPVLVFIHGGGFLWGSGTKSMYGPDYLMDRGLIVVSVNYRLGILGFLSSNTSDAPGNAGLKDQVQALRWVKKNIRSFDGDPSRVTIYGESAGGAAVHYHILSPLSAGLFSGAIMSSSTSQSGAYQGLPYDLVRRTTKMYGGPTSGSPSDMVNFLRTIPGLVLAATFLEVATDEVKQSCPTAKRVVCRGVASDEELNSTFN</sequence>
<evidence type="ECO:0000256" key="3">
    <source>
        <dbReference type="ARBA" id="ARBA00022801"/>
    </source>
</evidence>
<evidence type="ECO:0000259" key="5">
    <source>
        <dbReference type="Pfam" id="PF00135"/>
    </source>
</evidence>
<proteinExistence type="inferred from homology"/>
<evidence type="ECO:0000313" key="7">
    <source>
        <dbReference type="RefSeq" id="XP_034239129.1"/>
    </source>
</evidence>
<dbReference type="InterPro" id="IPR002018">
    <property type="entry name" value="CarbesteraseB"/>
</dbReference>
<organism evidence="7">
    <name type="scientific">Thrips palmi</name>
    <name type="common">Melon thrips</name>
    <dbReference type="NCBI Taxonomy" id="161013"/>
    <lineage>
        <taxon>Eukaryota</taxon>
        <taxon>Metazoa</taxon>
        <taxon>Ecdysozoa</taxon>
        <taxon>Arthropoda</taxon>
        <taxon>Hexapoda</taxon>
        <taxon>Insecta</taxon>
        <taxon>Pterygota</taxon>
        <taxon>Neoptera</taxon>
        <taxon>Paraneoptera</taxon>
        <taxon>Thysanoptera</taxon>
        <taxon>Terebrantia</taxon>
        <taxon>Thripoidea</taxon>
        <taxon>Thripidae</taxon>
        <taxon>Thrips</taxon>
    </lineage>
</organism>
<accession>A0A6P8ZLM8</accession>